<dbReference type="Gene3D" id="1.20.1080.10">
    <property type="entry name" value="Glycerol uptake facilitator protein"/>
    <property type="match status" value="1"/>
</dbReference>
<comment type="similarity">
    <text evidence="2 6">Belongs to the MIP/aquaporin (TC 1.A.8) family.</text>
</comment>
<evidence type="ECO:0000313" key="8">
    <source>
        <dbReference type="EMBL" id="KIM85039.1"/>
    </source>
</evidence>
<comment type="subcellular location">
    <subcellularLocation>
        <location evidence="1">Membrane</location>
        <topology evidence="1">Multi-pass membrane protein</topology>
    </subcellularLocation>
</comment>
<reference evidence="9" key="2">
    <citation type="submission" date="2015-01" db="EMBL/GenBank/DDBJ databases">
        <title>Evolutionary Origins and Diversification of the Mycorrhizal Mutualists.</title>
        <authorList>
            <consortium name="DOE Joint Genome Institute"/>
            <consortium name="Mycorrhizal Genomics Consortium"/>
            <person name="Kohler A."/>
            <person name="Kuo A."/>
            <person name="Nagy L.G."/>
            <person name="Floudas D."/>
            <person name="Copeland A."/>
            <person name="Barry K.W."/>
            <person name="Cichocki N."/>
            <person name="Veneault-Fourrey C."/>
            <person name="LaButti K."/>
            <person name="Lindquist E.A."/>
            <person name="Lipzen A."/>
            <person name="Lundell T."/>
            <person name="Morin E."/>
            <person name="Murat C."/>
            <person name="Riley R."/>
            <person name="Ohm R."/>
            <person name="Sun H."/>
            <person name="Tunlid A."/>
            <person name="Henrissat B."/>
            <person name="Grigoriev I.V."/>
            <person name="Hibbett D.S."/>
            <person name="Martin F."/>
        </authorList>
    </citation>
    <scope>NUCLEOTIDE SEQUENCE [LARGE SCALE GENOMIC DNA]</scope>
    <source>
        <strain evidence="9">F 1598</strain>
    </source>
</reference>
<evidence type="ECO:0000256" key="3">
    <source>
        <dbReference type="ARBA" id="ARBA00022692"/>
    </source>
</evidence>
<dbReference type="InParanoid" id="A0A0C3FZ53"/>
<evidence type="ECO:0000256" key="1">
    <source>
        <dbReference type="ARBA" id="ARBA00004141"/>
    </source>
</evidence>
<feature type="transmembrane region" description="Helical" evidence="7">
    <location>
        <begin position="212"/>
        <end position="232"/>
    </location>
</feature>
<protein>
    <recommendedName>
        <fullName evidence="10">Aquaporin</fullName>
    </recommendedName>
</protein>
<dbReference type="PANTHER" id="PTHR19139:SF199">
    <property type="entry name" value="MIP17260P"/>
    <property type="match status" value="1"/>
</dbReference>
<dbReference type="SUPFAM" id="SSF81338">
    <property type="entry name" value="Aquaporin-like"/>
    <property type="match status" value="1"/>
</dbReference>
<evidence type="ECO:0000256" key="6">
    <source>
        <dbReference type="RuleBase" id="RU000477"/>
    </source>
</evidence>
<dbReference type="EMBL" id="KN832986">
    <property type="protein sequence ID" value="KIM85039.1"/>
    <property type="molecule type" value="Genomic_DNA"/>
</dbReference>
<name>A0A0C3FZ53_PILCF</name>
<sequence length="234" mass="24656">MSPADHFSTLKHDAQAALLEFIGTTFFLLLGLGGIQAATGEAITSSGGSTIEQVLYISTCMGLSLLVSAWLFFRVTGGLFNPNISLALLLVGVITPVRFVLFCIAQLLGAIAASGLLLALTPGPLSVNTFLQQGINPAQGVFIEMFITTALVLAVLMLAAEKHQATPFAPVGIGLTLFACHLWAVFYTGAAMNTARSFGPAAVTGFPYPKHWVYWVGPFLGSILGAGFYSLLKQ</sequence>
<keyword evidence="4 7" id="KW-1133">Transmembrane helix</keyword>
<keyword evidence="5 7" id="KW-0472">Membrane</keyword>
<evidence type="ECO:0000256" key="2">
    <source>
        <dbReference type="ARBA" id="ARBA00006175"/>
    </source>
</evidence>
<organism evidence="8 9">
    <name type="scientific">Piloderma croceum (strain F 1598)</name>
    <dbReference type="NCBI Taxonomy" id="765440"/>
    <lineage>
        <taxon>Eukaryota</taxon>
        <taxon>Fungi</taxon>
        <taxon>Dikarya</taxon>
        <taxon>Basidiomycota</taxon>
        <taxon>Agaricomycotina</taxon>
        <taxon>Agaricomycetes</taxon>
        <taxon>Agaricomycetidae</taxon>
        <taxon>Atheliales</taxon>
        <taxon>Atheliaceae</taxon>
        <taxon>Piloderma</taxon>
    </lineage>
</organism>
<dbReference type="InterPro" id="IPR034294">
    <property type="entry name" value="Aquaporin_transptr"/>
</dbReference>
<keyword evidence="3 6" id="KW-0812">Transmembrane</keyword>
<dbReference type="HOGENOM" id="CLU_020019_1_4_1"/>
<evidence type="ECO:0008006" key="10">
    <source>
        <dbReference type="Google" id="ProtNLM"/>
    </source>
</evidence>
<accession>A0A0C3FZ53</accession>
<dbReference type="GO" id="GO:0015250">
    <property type="term" value="F:water channel activity"/>
    <property type="evidence" value="ECO:0007669"/>
    <property type="project" value="TreeGrafter"/>
</dbReference>
<dbReference type="AlphaFoldDB" id="A0A0C3FZ53"/>
<dbReference type="PRINTS" id="PR00783">
    <property type="entry name" value="MINTRINSICP"/>
</dbReference>
<dbReference type="PANTHER" id="PTHR19139">
    <property type="entry name" value="AQUAPORIN TRANSPORTER"/>
    <property type="match status" value="1"/>
</dbReference>
<keyword evidence="6" id="KW-0813">Transport</keyword>
<dbReference type="GO" id="GO:0005886">
    <property type="term" value="C:plasma membrane"/>
    <property type="evidence" value="ECO:0007669"/>
    <property type="project" value="TreeGrafter"/>
</dbReference>
<feature type="transmembrane region" description="Helical" evidence="7">
    <location>
        <begin position="16"/>
        <end position="35"/>
    </location>
</feature>
<evidence type="ECO:0000256" key="7">
    <source>
        <dbReference type="SAM" id="Phobius"/>
    </source>
</evidence>
<feature type="transmembrane region" description="Helical" evidence="7">
    <location>
        <begin position="140"/>
        <end position="159"/>
    </location>
</feature>
<reference evidence="8 9" key="1">
    <citation type="submission" date="2014-04" db="EMBL/GenBank/DDBJ databases">
        <authorList>
            <consortium name="DOE Joint Genome Institute"/>
            <person name="Kuo A."/>
            <person name="Tarkka M."/>
            <person name="Buscot F."/>
            <person name="Kohler A."/>
            <person name="Nagy L.G."/>
            <person name="Floudas D."/>
            <person name="Copeland A."/>
            <person name="Barry K.W."/>
            <person name="Cichocki N."/>
            <person name="Veneault-Fourrey C."/>
            <person name="LaButti K."/>
            <person name="Lindquist E.A."/>
            <person name="Lipzen A."/>
            <person name="Lundell T."/>
            <person name="Morin E."/>
            <person name="Murat C."/>
            <person name="Sun H."/>
            <person name="Tunlid A."/>
            <person name="Henrissat B."/>
            <person name="Grigoriev I.V."/>
            <person name="Hibbett D.S."/>
            <person name="Martin F."/>
            <person name="Nordberg H.P."/>
            <person name="Cantor M.N."/>
            <person name="Hua S.X."/>
        </authorList>
    </citation>
    <scope>NUCLEOTIDE SEQUENCE [LARGE SCALE GENOMIC DNA]</scope>
    <source>
        <strain evidence="8 9">F 1598</strain>
    </source>
</reference>
<dbReference type="InterPro" id="IPR023271">
    <property type="entry name" value="Aquaporin-like"/>
</dbReference>
<evidence type="ECO:0000256" key="5">
    <source>
        <dbReference type="ARBA" id="ARBA00023136"/>
    </source>
</evidence>
<dbReference type="OrthoDB" id="3222at2759"/>
<dbReference type="STRING" id="765440.A0A0C3FZ53"/>
<dbReference type="InterPro" id="IPR000425">
    <property type="entry name" value="MIP"/>
</dbReference>
<keyword evidence="9" id="KW-1185">Reference proteome</keyword>
<dbReference type="Proteomes" id="UP000054166">
    <property type="component" value="Unassembled WGS sequence"/>
</dbReference>
<evidence type="ECO:0000313" key="9">
    <source>
        <dbReference type="Proteomes" id="UP000054166"/>
    </source>
</evidence>
<evidence type="ECO:0000256" key="4">
    <source>
        <dbReference type="ARBA" id="ARBA00022989"/>
    </source>
</evidence>
<feature type="transmembrane region" description="Helical" evidence="7">
    <location>
        <begin position="87"/>
        <end position="120"/>
    </location>
</feature>
<gene>
    <name evidence="8" type="ORF">PILCRDRAFT_67429</name>
</gene>
<proteinExistence type="inferred from homology"/>
<feature type="transmembrane region" description="Helical" evidence="7">
    <location>
        <begin position="55"/>
        <end position="75"/>
    </location>
</feature>
<feature type="transmembrane region" description="Helical" evidence="7">
    <location>
        <begin position="171"/>
        <end position="192"/>
    </location>
</feature>
<dbReference type="Pfam" id="PF00230">
    <property type="entry name" value="MIP"/>
    <property type="match status" value="1"/>
</dbReference>